<evidence type="ECO:0000313" key="2">
    <source>
        <dbReference type="Proteomes" id="UP000017984"/>
    </source>
</evidence>
<reference evidence="1 2" key="1">
    <citation type="journal article" date="2014" name="Genome Announc.">
        <title>Draft Genome Sequence of Streptomyces roseochromogenes subsp. oscitans DS 12.976, Producer of the Aminocoumarin Antibiotic Clorobiocin.</title>
        <authorList>
            <person name="Ruckert C."/>
            <person name="Kalinowski J."/>
            <person name="Heide L."/>
            <person name="Apel A.K."/>
        </authorList>
    </citation>
    <scope>NUCLEOTIDE SEQUENCE [LARGE SCALE GENOMIC DNA]</scope>
    <source>
        <strain evidence="1 2">DS 12.976</strain>
    </source>
</reference>
<protein>
    <submittedName>
        <fullName evidence="1">Uncharacterized protein</fullName>
    </submittedName>
</protein>
<accession>V6JEW9</accession>
<dbReference type="HOGENOM" id="CLU_2994855_0_0_11"/>
<comment type="caution">
    <text evidence="1">The sequence shown here is derived from an EMBL/GenBank/DDBJ whole genome shotgun (WGS) entry which is preliminary data.</text>
</comment>
<organism evidence="1 2">
    <name type="scientific">Streptomyces roseochromogenus subsp. oscitans DS 12.976</name>
    <dbReference type="NCBI Taxonomy" id="1352936"/>
    <lineage>
        <taxon>Bacteria</taxon>
        <taxon>Bacillati</taxon>
        <taxon>Actinomycetota</taxon>
        <taxon>Actinomycetes</taxon>
        <taxon>Kitasatosporales</taxon>
        <taxon>Streptomycetaceae</taxon>
        <taxon>Streptomyces</taxon>
    </lineage>
</organism>
<dbReference type="Proteomes" id="UP000017984">
    <property type="component" value="Chromosome"/>
</dbReference>
<name>V6JEW9_STRRC</name>
<gene>
    <name evidence="1" type="ORF">M878_44885</name>
</gene>
<dbReference type="EMBL" id="AWQX01000391">
    <property type="protein sequence ID" value="EST18457.1"/>
    <property type="molecule type" value="Genomic_DNA"/>
</dbReference>
<keyword evidence="2" id="KW-1185">Reference proteome</keyword>
<dbReference type="PATRIC" id="fig|1352936.5.peg.9317"/>
<dbReference type="AlphaFoldDB" id="V6JEW9"/>
<proteinExistence type="predicted"/>
<sequence length="57" mass="6393">MVNYHREITVDDERELAQLEEKGRRPLRTAATDDPAAGIVRATRYRRGCRTPAGPGV</sequence>
<evidence type="ECO:0000313" key="1">
    <source>
        <dbReference type="EMBL" id="EST18457.1"/>
    </source>
</evidence>